<evidence type="ECO:0000313" key="1">
    <source>
        <dbReference type="EMBL" id="MFD0900610.1"/>
    </source>
</evidence>
<accession>A0ABW3ELH9</accession>
<proteinExistence type="predicted"/>
<name>A0ABW3ELH9_9ACTN</name>
<dbReference type="Proteomes" id="UP001596972">
    <property type="component" value="Unassembled WGS sequence"/>
</dbReference>
<evidence type="ECO:0000313" key="2">
    <source>
        <dbReference type="Proteomes" id="UP001596972"/>
    </source>
</evidence>
<protein>
    <submittedName>
        <fullName evidence="1">Uncharacterized protein</fullName>
    </submittedName>
</protein>
<organism evidence="1 2">
    <name type="scientific">Actinomadura sediminis</name>
    <dbReference type="NCBI Taxonomy" id="1038904"/>
    <lineage>
        <taxon>Bacteria</taxon>
        <taxon>Bacillati</taxon>
        <taxon>Actinomycetota</taxon>
        <taxon>Actinomycetes</taxon>
        <taxon>Streptosporangiales</taxon>
        <taxon>Thermomonosporaceae</taxon>
        <taxon>Actinomadura</taxon>
    </lineage>
</organism>
<keyword evidence="2" id="KW-1185">Reference proteome</keyword>
<dbReference type="RefSeq" id="WP_378297609.1">
    <property type="nucleotide sequence ID" value="NZ_JBHTJA010000012.1"/>
</dbReference>
<gene>
    <name evidence="1" type="ORF">ACFQ11_09430</name>
</gene>
<comment type="caution">
    <text evidence="1">The sequence shown here is derived from an EMBL/GenBank/DDBJ whole genome shotgun (WGS) entry which is preliminary data.</text>
</comment>
<sequence>MTDRTTPQHHLAALAAHLSARRLEVELSSSGLRIDNPDVPGCGPGASPATVTVTCRPRTDDGGRVWFFGPGHEPVAEADQIMNAVTWALGRLASDQVGTETAR</sequence>
<dbReference type="EMBL" id="JBHTJA010000012">
    <property type="protein sequence ID" value="MFD0900610.1"/>
    <property type="molecule type" value="Genomic_DNA"/>
</dbReference>
<reference evidence="2" key="1">
    <citation type="journal article" date="2019" name="Int. J. Syst. Evol. Microbiol.">
        <title>The Global Catalogue of Microorganisms (GCM) 10K type strain sequencing project: providing services to taxonomists for standard genome sequencing and annotation.</title>
        <authorList>
            <consortium name="The Broad Institute Genomics Platform"/>
            <consortium name="The Broad Institute Genome Sequencing Center for Infectious Disease"/>
            <person name="Wu L."/>
            <person name="Ma J."/>
        </authorList>
    </citation>
    <scope>NUCLEOTIDE SEQUENCE [LARGE SCALE GENOMIC DNA]</scope>
    <source>
        <strain evidence="2">JCM 31202</strain>
    </source>
</reference>